<dbReference type="SMART" id="SM00715">
    <property type="entry name" value="LA"/>
    <property type="match status" value="1"/>
</dbReference>
<evidence type="ECO:0000256" key="11">
    <source>
        <dbReference type="ARBA" id="ARBA00023136"/>
    </source>
</evidence>
<feature type="transmembrane region" description="Helical" evidence="14">
    <location>
        <begin position="130"/>
        <end position="148"/>
    </location>
</feature>
<keyword evidence="6" id="KW-0479">Metal-binding</keyword>
<dbReference type="SMART" id="SM00665">
    <property type="entry name" value="B561"/>
    <property type="match status" value="1"/>
</dbReference>
<keyword evidence="3" id="KW-0813">Transport</keyword>
<name>A0A090KRS4_STRRB</name>
<feature type="transmembrane region" description="Helical" evidence="14">
    <location>
        <begin position="90"/>
        <end position="110"/>
    </location>
</feature>
<dbReference type="EMBL" id="LN609397">
    <property type="protein sequence ID" value="CEF60095.2"/>
    <property type="molecule type" value="Genomic_DNA"/>
</dbReference>
<feature type="transmembrane region" description="Helical" evidence="14">
    <location>
        <begin position="169"/>
        <end position="186"/>
    </location>
</feature>
<evidence type="ECO:0000256" key="9">
    <source>
        <dbReference type="ARBA" id="ARBA00022989"/>
    </source>
</evidence>
<dbReference type="GO" id="GO:0003677">
    <property type="term" value="F:DNA binding"/>
    <property type="evidence" value="ECO:0007669"/>
    <property type="project" value="UniProtKB-KW"/>
</dbReference>
<organism evidence="17">
    <name type="scientific">Strongyloides ratti</name>
    <name type="common">Parasitic roundworm</name>
    <dbReference type="NCBI Taxonomy" id="34506"/>
    <lineage>
        <taxon>Eukaryota</taxon>
        <taxon>Metazoa</taxon>
        <taxon>Ecdysozoa</taxon>
        <taxon>Nematoda</taxon>
        <taxon>Chromadorea</taxon>
        <taxon>Rhabditida</taxon>
        <taxon>Tylenchina</taxon>
        <taxon>Panagrolaimomorpha</taxon>
        <taxon>Strongyloidoidea</taxon>
        <taxon>Strongyloididae</taxon>
        <taxon>Strongyloides</taxon>
    </lineage>
</organism>
<evidence type="ECO:0000256" key="1">
    <source>
        <dbReference type="ARBA" id="ARBA00001970"/>
    </source>
</evidence>
<dbReference type="InterPro" id="IPR043205">
    <property type="entry name" value="CYB561/CYBRD1-like"/>
</dbReference>
<dbReference type="FunFam" id="1.20.120.1770:FF:000001">
    <property type="entry name" value="Cytochrome b reductase 1"/>
    <property type="match status" value="1"/>
</dbReference>
<dbReference type="SUPFAM" id="SSF46785">
    <property type="entry name" value="Winged helix' DNA-binding domain"/>
    <property type="match status" value="1"/>
</dbReference>
<feature type="region of interest" description="Disordered" evidence="13">
    <location>
        <begin position="222"/>
        <end position="256"/>
    </location>
</feature>
<evidence type="ECO:0000256" key="14">
    <source>
        <dbReference type="SAM" id="Phobius"/>
    </source>
</evidence>
<keyword evidence="8" id="KW-0249">Electron transport</keyword>
<protein>
    <submittedName>
        <fullName evidence="17">Cytochrome b561, eukaryote domain and Cytochrome b561/ferric reductase transmembrane domain and RNA-binding protein Lupus La domain and Winged helix-turn-helix DNA-binding domain-containing protein</fullName>
    </submittedName>
</protein>
<feature type="transmembrane region" description="Helical" evidence="14">
    <location>
        <begin position="57"/>
        <end position="78"/>
    </location>
</feature>
<reference evidence="18" key="2">
    <citation type="submission" date="2014-09" db="EMBL/GenBank/DDBJ databases">
        <authorList>
            <person name="Martin A.A."/>
        </authorList>
    </citation>
    <scope>NUCLEOTIDE SEQUENCE</scope>
    <source>
        <strain evidence="18">ED321</strain>
    </source>
</reference>
<keyword evidence="11 14" id="KW-0472">Membrane</keyword>
<evidence type="ECO:0000256" key="3">
    <source>
        <dbReference type="ARBA" id="ARBA00022448"/>
    </source>
</evidence>
<feature type="domain" description="Cytochrome b561" evidence="15">
    <location>
        <begin position="22"/>
        <end position="223"/>
    </location>
</feature>
<dbReference type="GO" id="GO:0046872">
    <property type="term" value="F:metal ion binding"/>
    <property type="evidence" value="ECO:0007669"/>
    <property type="project" value="UniProtKB-KW"/>
</dbReference>
<dbReference type="GeneID" id="36384906"/>
<keyword evidence="7 12" id="KW-0694">RNA-binding</keyword>
<evidence type="ECO:0000259" key="15">
    <source>
        <dbReference type="PROSITE" id="PS50939"/>
    </source>
</evidence>
<evidence type="ECO:0000313" key="17">
    <source>
        <dbReference type="EMBL" id="CEF60095.2"/>
    </source>
</evidence>
<evidence type="ECO:0000256" key="5">
    <source>
        <dbReference type="ARBA" id="ARBA00022692"/>
    </source>
</evidence>
<dbReference type="CTD" id="36384906"/>
<evidence type="ECO:0000256" key="6">
    <source>
        <dbReference type="ARBA" id="ARBA00022723"/>
    </source>
</evidence>
<evidence type="ECO:0000256" key="2">
    <source>
        <dbReference type="ARBA" id="ARBA00004141"/>
    </source>
</evidence>
<keyword evidence="5 14" id="KW-0812">Transmembrane</keyword>
<dbReference type="InterPro" id="IPR006630">
    <property type="entry name" value="La_HTH"/>
</dbReference>
<keyword evidence="10" id="KW-0408">Iron</keyword>
<evidence type="ECO:0000259" key="16">
    <source>
        <dbReference type="PROSITE" id="PS50961"/>
    </source>
</evidence>
<dbReference type="PROSITE" id="PS50939">
    <property type="entry name" value="CYTOCHROME_B561"/>
    <property type="match status" value="1"/>
</dbReference>
<dbReference type="Pfam" id="PF05383">
    <property type="entry name" value="La"/>
    <property type="match status" value="1"/>
</dbReference>
<dbReference type="GO" id="GO:0016491">
    <property type="term" value="F:oxidoreductase activity"/>
    <property type="evidence" value="ECO:0007669"/>
    <property type="project" value="InterPro"/>
</dbReference>
<evidence type="ECO:0000256" key="8">
    <source>
        <dbReference type="ARBA" id="ARBA00022982"/>
    </source>
</evidence>
<keyword evidence="17" id="KW-0238">DNA-binding</keyword>
<keyword evidence="18" id="KW-1185">Reference proteome</keyword>
<dbReference type="Gene3D" id="1.20.120.1770">
    <property type="match status" value="1"/>
</dbReference>
<dbReference type="WBParaSite" id="SRAE_X000183500.1">
    <property type="protein sequence ID" value="SRAE_X000183500.1"/>
    <property type="gene ID" value="WBGene00267412"/>
</dbReference>
<accession>A0A090KRS4</accession>
<evidence type="ECO:0000256" key="7">
    <source>
        <dbReference type="ARBA" id="ARBA00022884"/>
    </source>
</evidence>
<dbReference type="RefSeq" id="XP_024499305.1">
    <property type="nucleotide sequence ID" value="XM_024653451.1"/>
</dbReference>
<dbReference type="InterPro" id="IPR036388">
    <property type="entry name" value="WH-like_DNA-bd_sf"/>
</dbReference>
<dbReference type="OrthoDB" id="907479at2759"/>
<feature type="transmembrane region" description="Helical" evidence="14">
    <location>
        <begin position="12"/>
        <end position="37"/>
    </location>
</feature>
<evidence type="ECO:0000313" key="19">
    <source>
        <dbReference type="WBParaSite" id="SRAE_X000183500.1"/>
    </source>
</evidence>
<dbReference type="InterPro" id="IPR036390">
    <property type="entry name" value="WH_DNA-bd_sf"/>
</dbReference>
<evidence type="ECO:0000256" key="4">
    <source>
        <dbReference type="ARBA" id="ARBA00022617"/>
    </source>
</evidence>
<comment type="subcellular location">
    <subcellularLocation>
        <location evidence="2">Membrane</location>
        <topology evidence="2">Multi-pass membrane protein</topology>
    </subcellularLocation>
</comment>
<feature type="compositionally biased region" description="Low complexity" evidence="13">
    <location>
        <begin position="235"/>
        <end position="250"/>
    </location>
</feature>
<dbReference type="PANTHER" id="PTHR10106">
    <property type="entry name" value="CYTOCHROME B561-RELATED"/>
    <property type="match status" value="1"/>
</dbReference>
<keyword evidence="9 14" id="KW-1133">Transmembrane helix</keyword>
<dbReference type="Pfam" id="PF03188">
    <property type="entry name" value="Cytochrom_B561"/>
    <property type="match status" value="1"/>
</dbReference>
<dbReference type="Proteomes" id="UP000035682">
    <property type="component" value="Unplaced"/>
</dbReference>
<evidence type="ECO:0000256" key="13">
    <source>
        <dbReference type="SAM" id="MobiDB-lite"/>
    </source>
</evidence>
<sequence>MASYFFENKEKSYFFSTITIFIAEFIGLISFLLIFYWGYEFGGGFGWKSKPAQEFRLHPVFMSFGLLFCQGSSIMIYRLLRSLQKSTLKWLHIILHFISLICTIIGFIAAYDSHVLAKPPKPDFMSLHSWIGLSTMSLFLFQFVFSFLCYMKPGFSIGIRKSLMPFHRYFGLVIFVLTYATIMMGMSEKAAWAMTCWTVDGYFCSEIYFAIFKKKGNVPEYNDGKKENLRKNNKSKNGINNRNNVNLNNRMDNKNSGPNNYNKKMNKINQNDKLSIGYYFPLNNSKKNYTFDLPHYAKVIVNNNGIPVSRIQQINGKLSKELLESTSNNRITYHYPTLQNILNTKNNYNKNQNKKYNNNFLHTNKEQNAYYKLSNNGNSYFSKTLISTLHFQPENSNQFNIIGYIHHPVPIMVPYQPLINPQIIEHEKNIRRQVEYYFSEDNLIKDLFFRRLVLNPQTGGFVSIYQLLSFHMLYKLICHYQNPVAEIARILSTSDTVEVSPDGLMLRAKNNLHIKYAQMALSK</sequence>
<dbReference type="GO" id="GO:0003723">
    <property type="term" value="F:RNA binding"/>
    <property type="evidence" value="ECO:0007669"/>
    <property type="project" value="UniProtKB-UniRule"/>
</dbReference>
<reference evidence="19" key="3">
    <citation type="submission" date="2020-12" db="UniProtKB">
        <authorList>
            <consortium name="WormBaseParasite"/>
        </authorList>
    </citation>
    <scope>IDENTIFICATION</scope>
</reference>
<evidence type="ECO:0000313" key="20">
    <source>
        <dbReference type="WormBase" id="SRAE_X000183500"/>
    </source>
</evidence>
<comment type="cofactor">
    <cofactor evidence="1">
        <name>heme b</name>
        <dbReference type="ChEBI" id="CHEBI:60344"/>
    </cofactor>
</comment>
<keyword evidence="4" id="KW-0349">Heme</keyword>
<evidence type="ECO:0000313" key="18">
    <source>
        <dbReference type="Proteomes" id="UP000035682"/>
    </source>
</evidence>
<dbReference type="GO" id="GO:0016020">
    <property type="term" value="C:membrane"/>
    <property type="evidence" value="ECO:0007669"/>
    <property type="project" value="UniProtKB-SubCell"/>
</dbReference>
<dbReference type="WormBase" id="SRAE_X000183500">
    <property type="protein sequence ID" value="SRP05276"/>
    <property type="gene ID" value="WBGene00267412"/>
</dbReference>
<dbReference type="InterPro" id="IPR006593">
    <property type="entry name" value="Cyt_b561/ferric_Rdtase_TM"/>
</dbReference>
<gene>
    <name evidence="17 19 20" type="ORF">SRAE_X000183500</name>
</gene>
<dbReference type="Gene3D" id="1.10.10.10">
    <property type="entry name" value="Winged helix-like DNA-binding domain superfamily/Winged helix DNA-binding domain"/>
    <property type="match status" value="1"/>
</dbReference>
<dbReference type="CDD" id="cd07323">
    <property type="entry name" value="LAM"/>
    <property type="match status" value="1"/>
</dbReference>
<reference evidence="17" key="1">
    <citation type="submission" date="2014-09" db="EMBL/GenBank/DDBJ databases">
        <authorList>
            <person name="Aslett A.Martin."/>
        </authorList>
    </citation>
    <scope>NUCLEOTIDE SEQUENCE</scope>
    <source>
        <strain evidence="17">ED321 Heterogonic</strain>
    </source>
</reference>
<evidence type="ECO:0000256" key="12">
    <source>
        <dbReference type="PROSITE-ProRule" id="PRU00332"/>
    </source>
</evidence>
<evidence type="ECO:0000256" key="10">
    <source>
        <dbReference type="ARBA" id="ARBA00023004"/>
    </source>
</evidence>
<dbReference type="AlphaFoldDB" id="A0A090KRS4"/>
<dbReference type="PROSITE" id="PS50961">
    <property type="entry name" value="HTH_LA"/>
    <property type="match status" value="1"/>
</dbReference>
<feature type="domain" description="HTH La-type RNA-binding" evidence="16">
    <location>
        <begin position="420"/>
        <end position="516"/>
    </location>
</feature>
<proteinExistence type="predicted"/>
<dbReference type="PANTHER" id="PTHR10106:SF0">
    <property type="entry name" value="LD36721P"/>
    <property type="match status" value="1"/>
</dbReference>